<dbReference type="GO" id="GO:0008440">
    <property type="term" value="F:inositol-1,4,5-trisphosphate 3-kinase activity"/>
    <property type="evidence" value="ECO:0007669"/>
    <property type="project" value="UniProtKB-EC"/>
</dbReference>
<dbReference type="Proteomes" id="UP001239994">
    <property type="component" value="Unassembled WGS sequence"/>
</dbReference>
<evidence type="ECO:0000313" key="10">
    <source>
        <dbReference type="Proteomes" id="UP001239994"/>
    </source>
</evidence>
<evidence type="ECO:0000256" key="4">
    <source>
        <dbReference type="ARBA" id="ARBA00022777"/>
    </source>
</evidence>
<dbReference type="Gene3D" id="3.30.470.160">
    <property type="entry name" value="Inositol polyphosphate kinase"/>
    <property type="match status" value="1"/>
</dbReference>
<evidence type="ECO:0000256" key="3">
    <source>
        <dbReference type="ARBA" id="ARBA00022741"/>
    </source>
</evidence>
<evidence type="ECO:0000256" key="7">
    <source>
        <dbReference type="RuleBase" id="RU363090"/>
    </source>
</evidence>
<dbReference type="PANTHER" id="PTHR12400:SF106">
    <property type="entry name" value="INOSITOL-TRISPHOSPHATE 3-KINASE C"/>
    <property type="match status" value="1"/>
</dbReference>
<dbReference type="Pfam" id="PF03770">
    <property type="entry name" value="IPK"/>
    <property type="match status" value="1"/>
</dbReference>
<proteinExistence type="inferred from homology"/>
<protein>
    <recommendedName>
        <fullName evidence="7">Kinase</fullName>
        <ecNumber evidence="7">2.7.-.-</ecNumber>
    </recommendedName>
</protein>
<feature type="region of interest" description="Disordered" evidence="8">
    <location>
        <begin position="225"/>
        <end position="266"/>
    </location>
</feature>
<dbReference type="InterPro" id="IPR038286">
    <property type="entry name" value="IPK_sf"/>
</dbReference>
<evidence type="ECO:0000256" key="6">
    <source>
        <dbReference type="ARBA" id="ARBA00051963"/>
    </source>
</evidence>
<dbReference type="SUPFAM" id="SSF56104">
    <property type="entry name" value="SAICAR synthase-like"/>
    <property type="match status" value="1"/>
</dbReference>
<reference evidence="9" key="1">
    <citation type="submission" date="2023-03" db="EMBL/GenBank/DDBJ databases">
        <title>Electrophorus voltai genome.</title>
        <authorList>
            <person name="Bian C."/>
        </authorList>
    </citation>
    <scope>NUCLEOTIDE SEQUENCE</scope>
    <source>
        <strain evidence="9">CB-2022</strain>
        <tissue evidence="9">Muscle</tissue>
    </source>
</reference>
<dbReference type="GO" id="GO:0000828">
    <property type="term" value="F:inositol hexakisphosphate kinase activity"/>
    <property type="evidence" value="ECO:0007669"/>
    <property type="project" value="TreeGrafter"/>
</dbReference>
<evidence type="ECO:0000256" key="8">
    <source>
        <dbReference type="SAM" id="MobiDB-lite"/>
    </source>
</evidence>
<comment type="caution">
    <text evidence="9">The sequence shown here is derived from an EMBL/GenBank/DDBJ whole genome shotgun (WGS) entry which is preliminary data.</text>
</comment>
<keyword evidence="3" id="KW-0547">Nucleotide-binding</keyword>
<evidence type="ECO:0000256" key="2">
    <source>
        <dbReference type="ARBA" id="ARBA00022679"/>
    </source>
</evidence>
<dbReference type="AlphaFoldDB" id="A0AAD8YQA3"/>
<evidence type="ECO:0000256" key="1">
    <source>
        <dbReference type="ARBA" id="ARBA00007374"/>
    </source>
</evidence>
<dbReference type="EMBL" id="JAROKS010000026">
    <property type="protein sequence ID" value="KAK1785338.1"/>
    <property type="molecule type" value="Genomic_DNA"/>
</dbReference>
<dbReference type="GO" id="GO:0046854">
    <property type="term" value="P:phosphatidylinositol phosphate biosynthetic process"/>
    <property type="evidence" value="ECO:0007669"/>
    <property type="project" value="TreeGrafter"/>
</dbReference>
<dbReference type="GO" id="GO:0005737">
    <property type="term" value="C:cytoplasm"/>
    <property type="evidence" value="ECO:0007669"/>
    <property type="project" value="TreeGrafter"/>
</dbReference>
<comment type="catalytic activity">
    <reaction evidence="6">
        <text>1D-myo-inositol 1,4,5-trisphosphate + ATP = 1D-myo-inositol 1,3,4,5-tetrakisphosphate + ADP + H(+)</text>
        <dbReference type="Rhea" id="RHEA:11020"/>
        <dbReference type="ChEBI" id="CHEBI:15378"/>
        <dbReference type="ChEBI" id="CHEBI:30616"/>
        <dbReference type="ChEBI" id="CHEBI:57895"/>
        <dbReference type="ChEBI" id="CHEBI:203600"/>
        <dbReference type="ChEBI" id="CHEBI:456216"/>
        <dbReference type="EC" id="2.7.1.127"/>
    </reaction>
    <physiologicalReaction direction="left-to-right" evidence="6">
        <dbReference type="Rhea" id="RHEA:11021"/>
    </physiologicalReaction>
</comment>
<keyword evidence="4 7" id="KW-0418">Kinase</keyword>
<dbReference type="GO" id="GO:0032958">
    <property type="term" value="P:inositol phosphate biosynthetic process"/>
    <property type="evidence" value="ECO:0007669"/>
    <property type="project" value="InterPro"/>
</dbReference>
<evidence type="ECO:0000256" key="5">
    <source>
        <dbReference type="ARBA" id="ARBA00022840"/>
    </source>
</evidence>
<evidence type="ECO:0000313" key="9">
    <source>
        <dbReference type="EMBL" id="KAK1785338.1"/>
    </source>
</evidence>
<feature type="region of interest" description="Disordered" evidence="8">
    <location>
        <begin position="27"/>
        <end position="52"/>
    </location>
</feature>
<sequence length="695" mass="78161">MGQSLCVSTCSATPVFKVKGNSQARPGATLRVDGTSTLAHGGDRSDRNPMKNKQLPRLKSYRRNTIETEHVFKNCGEVDGQEKLFNGRSDLETDLTVVCRSVFDDEHVSVSSVRNLERVLREETSWSIDADFSTPRFGGLDRAELSDCTCREGETGKDHDWNTSSMTMEKYSEGQISEAEDVCFEGKAQRLLSPIDSLPILEERMNRTESSPKLKRCANGCTVNSLSVPSGRTKPPPFRGKPTRPGDGFTTDTRDTTDQENLSNSTEEYSGIQVLMDNPNFHGTIPRLIVTREPSPSRLPDAESSLTADFSLGFSRLSLDQQPDEEFACSDSGCGGSPVQYFSPRKLSSSSSAGLSSASSFEESEDDYAGSDAEPTSLSPSSYGRFGNSDEVAGTKDWRKRKSVVHCSLLVDSFKKYYPWVQLAGHAGNFQWDEYGRLLKKYCECEQLCLTRLMDDSLQPFVPSYHGVARRDGQDYNVMEDLLASFDSPSIMDCKMGSRTYLEEELVKAQQRPKLRRDMYEKMVAVDPDAPSPEERRQQAILKPRYMQWRETLSSTATLGFRIEGIKKADGTCNTNFKRTKHREQVMKALEDFVNGNSEILRRYRKRLEELRRVLEMSEFFRTHEVVGSSLLFVHDSSGQAQVWMIDFGKTVPLPPRQTLDHRTPWVEGNREDGYLWGLDNLIEILGAMLASPQP</sequence>
<dbReference type="InterPro" id="IPR005522">
    <property type="entry name" value="IPK"/>
</dbReference>
<feature type="region of interest" description="Disordered" evidence="8">
    <location>
        <begin position="348"/>
        <end position="386"/>
    </location>
</feature>
<keyword evidence="5" id="KW-0067">ATP-binding</keyword>
<accession>A0AAD8YQA3</accession>
<organism evidence="9 10">
    <name type="scientific">Electrophorus voltai</name>
    <dbReference type="NCBI Taxonomy" id="2609070"/>
    <lineage>
        <taxon>Eukaryota</taxon>
        <taxon>Metazoa</taxon>
        <taxon>Chordata</taxon>
        <taxon>Craniata</taxon>
        <taxon>Vertebrata</taxon>
        <taxon>Euteleostomi</taxon>
        <taxon>Actinopterygii</taxon>
        <taxon>Neopterygii</taxon>
        <taxon>Teleostei</taxon>
        <taxon>Ostariophysi</taxon>
        <taxon>Gymnotiformes</taxon>
        <taxon>Gymnotoidei</taxon>
        <taxon>Gymnotidae</taxon>
        <taxon>Electrophorus</taxon>
    </lineage>
</organism>
<comment type="similarity">
    <text evidence="1 7">Belongs to the inositol phosphokinase (IPK) family.</text>
</comment>
<keyword evidence="2 7" id="KW-0808">Transferase</keyword>
<gene>
    <name evidence="9" type="ORF">P4O66_018717</name>
</gene>
<dbReference type="PANTHER" id="PTHR12400">
    <property type="entry name" value="INOSITOL POLYPHOSPHATE KINASE"/>
    <property type="match status" value="1"/>
</dbReference>
<dbReference type="FunFam" id="3.30.470.160:FF:000001">
    <property type="entry name" value="Kinase"/>
    <property type="match status" value="1"/>
</dbReference>
<keyword evidence="10" id="KW-1185">Reference proteome</keyword>
<name>A0AAD8YQA3_9TELE</name>
<dbReference type="EC" id="2.7.-.-" evidence="7"/>
<dbReference type="GO" id="GO:0005634">
    <property type="term" value="C:nucleus"/>
    <property type="evidence" value="ECO:0007669"/>
    <property type="project" value="TreeGrafter"/>
</dbReference>
<feature type="compositionally biased region" description="Low complexity" evidence="8">
    <location>
        <begin position="348"/>
        <end position="361"/>
    </location>
</feature>
<dbReference type="GO" id="GO:0005524">
    <property type="term" value="F:ATP binding"/>
    <property type="evidence" value="ECO:0007669"/>
    <property type="project" value="UniProtKB-KW"/>
</dbReference>